<dbReference type="InterPro" id="IPR007730">
    <property type="entry name" value="SPOR-like_dom"/>
</dbReference>
<keyword evidence="6" id="KW-1185">Reference proteome</keyword>
<evidence type="ECO:0000256" key="1">
    <source>
        <dbReference type="SAM" id="MobiDB-lite"/>
    </source>
</evidence>
<dbReference type="InterPro" id="IPR036908">
    <property type="entry name" value="RlpA-like_sf"/>
</dbReference>
<feature type="chain" id="PRO_5046002375" evidence="2">
    <location>
        <begin position="25"/>
        <end position="313"/>
    </location>
</feature>
<dbReference type="Gene3D" id="3.30.70.1070">
    <property type="entry name" value="Sporulation related repeat"/>
    <property type="match status" value="1"/>
</dbReference>
<reference evidence="5 6" key="1">
    <citation type="submission" date="2024-03" db="EMBL/GenBank/DDBJ databases">
        <authorList>
            <person name="Jo J.-H."/>
        </authorList>
    </citation>
    <scope>NUCLEOTIDE SEQUENCE [LARGE SCALE GENOMIC DNA]</scope>
    <source>
        <strain evidence="5 6">AS3R-12</strain>
    </source>
</reference>
<dbReference type="CDD" id="cd22268">
    <property type="entry name" value="DPBB_RlpA-like"/>
    <property type="match status" value="1"/>
</dbReference>
<keyword evidence="2" id="KW-0732">Signal</keyword>
<feature type="domain" description="RlpA-like protein double-psi beta-barrel" evidence="3">
    <location>
        <begin position="82"/>
        <end position="134"/>
    </location>
</feature>
<dbReference type="PANTHER" id="PTHR34183:SF1">
    <property type="entry name" value="ENDOLYTIC PEPTIDOGLYCAN TRANSGLYCOSYLASE RLPA"/>
    <property type="match status" value="1"/>
</dbReference>
<dbReference type="PANTHER" id="PTHR34183">
    <property type="entry name" value="ENDOLYTIC PEPTIDOGLYCAN TRANSGLYCOSYLASE RLPA"/>
    <property type="match status" value="1"/>
</dbReference>
<gene>
    <name evidence="5" type="ORF">WG900_03755</name>
</gene>
<dbReference type="EMBL" id="JBBHJY010000001">
    <property type="protein sequence ID" value="MEJ6009032.1"/>
    <property type="molecule type" value="Genomic_DNA"/>
</dbReference>
<protein>
    <submittedName>
        <fullName evidence="5">SPOR domain-containing protein</fullName>
    </submittedName>
</protein>
<evidence type="ECO:0000313" key="5">
    <source>
        <dbReference type="EMBL" id="MEJ6009032.1"/>
    </source>
</evidence>
<dbReference type="SUPFAM" id="SSF110997">
    <property type="entry name" value="Sporulation related repeat"/>
    <property type="match status" value="1"/>
</dbReference>
<evidence type="ECO:0000259" key="4">
    <source>
        <dbReference type="Pfam" id="PF05036"/>
    </source>
</evidence>
<dbReference type="InterPro" id="IPR036680">
    <property type="entry name" value="SPOR-like_sf"/>
</dbReference>
<proteinExistence type="predicted"/>
<organism evidence="5 6">
    <name type="scientific">Novosphingobium aquae</name>
    <dbReference type="NCBI Taxonomy" id="3133435"/>
    <lineage>
        <taxon>Bacteria</taxon>
        <taxon>Pseudomonadati</taxon>
        <taxon>Pseudomonadota</taxon>
        <taxon>Alphaproteobacteria</taxon>
        <taxon>Sphingomonadales</taxon>
        <taxon>Sphingomonadaceae</taxon>
        <taxon>Novosphingobium</taxon>
    </lineage>
</organism>
<dbReference type="Proteomes" id="UP001379235">
    <property type="component" value="Unassembled WGS sequence"/>
</dbReference>
<evidence type="ECO:0000313" key="6">
    <source>
        <dbReference type="Proteomes" id="UP001379235"/>
    </source>
</evidence>
<feature type="compositionally biased region" description="Low complexity" evidence="1">
    <location>
        <begin position="209"/>
        <end position="242"/>
    </location>
</feature>
<feature type="signal peptide" evidence="2">
    <location>
        <begin position="1"/>
        <end position="24"/>
    </location>
</feature>
<accession>A0ABU8S504</accession>
<evidence type="ECO:0000256" key="2">
    <source>
        <dbReference type="SAM" id="SignalP"/>
    </source>
</evidence>
<dbReference type="Gene3D" id="2.40.40.10">
    <property type="entry name" value="RlpA-like domain"/>
    <property type="match status" value="1"/>
</dbReference>
<feature type="region of interest" description="Disordered" evidence="1">
    <location>
        <begin position="203"/>
        <end position="242"/>
    </location>
</feature>
<name>A0ABU8S504_9SPHN</name>
<dbReference type="Pfam" id="PF03330">
    <property type="entry name" value="DPBB_1"/>
    <property type="match status" value="1"/>
</dbReference>
<feature type="domain" description="SPOR" evidence="4">
    <location>
        <begin position="246"/>
        <end position="307"/>
    </location>
</feature>
<dbReference type="InterPro" id="IPR009009">
    <property type="entry name" value="RlpA-like_DPBB"/>
</dbReference>
<dbReference type="RefSeq" id="WP_339964773.1">
    <property type="nucleotide sequence ID" value="NZ_JBBHJY010000001.1"/>
</dbReference>
<evidence type="ECO:0000259" key="3">
    <source>
        <dbReference type="Pfam" id="PF03330"/>
    </source>
</evidence>
<comment type="caution">
    <text evidence="5">The sequence shown here is derived from an EMBL/GenBank/DDBJ whole genome shotgun (WGS) entry which is preliminary data.</text>
</comment>
<sequence length="313" mass="32177">MRLPVNRFAALTLTTLLIATGAHAGDKRAAVITPTSGPAADYPMVLGDPFVVDGVTYTPQDRLNFDQVGYAGVGGGTGISIAHRTLPMPSYAEVTSLDSGRTILVRVTRRGPMDGPNIVDLSPDAATQLGVTASRTAIRIRRVNPPEAERAALREGRAAPLRMDTPQSLVAVLRRKLDPAAAPILLPLPKAIGAAVTPPAPVNPPVPTSPRVSTPKAAHVAAAPKPAPVQGAAPPQKAPPAAKATGSLVVQIGAFSSEARSNEIAHKLGAGVAPVGKLFRVRMGPFTSRGQAEAALAKAKAAGYSEARIQTAS</sequence>
<dbReference type="Pfam" id="PF05036">
    <property type="entry name" value="SPOR"/>
    <property type="match status" value="1"/>
</dbReference>